<reference evidence="3" key="1">
    <citation type="submission" date="2020-02" db="EMBL/GenBank/DDBJ databases">
        <authorList>
            <person name="Meier V. D."/>
        </authorList>
    </citation>
    <scope>NUCLEOTIDE SEQUENCE</scope>
    <source>
        <strain evidence="3">AVDCRST_MAG92</strain>
    </source>
</reference>
<accession>A0A6J4H938</accession>
<sequence length="93" mass="10239">MQSTVGNQVHSRGWVIQAWASFILSVSAMGIGILFLPVNSWVKGYMGMGLMFTVGSTVSIAKTTRDIHEAQKITARVDEARVEKLLSDHHPLK</sequence>
<evidence type="ECO:0000313" key="3">
    <source>
        <dbReference type="EMBL" id="CAA9216801.1"/>
    </source>
</evidence>
<keyword evidence="1" id="KW-0812">Transmembrane</keyword>
<dbReference type="GO" id="GO:0006974">
    <property type="term" value="P:DNA damage response"/>
    <property type="evidence" value="ECO:0007669"/>
    <property type="project" value="TreeGrafter"/>
</dbReference>
<dbReference type="InterPro" id="IPR038972">
    <property type="entry name" value="YiaA-like"/>
</dbReference>
<dbReference type="PANTHER" id="PTHR37290:SF1">
    <property type="entry name" value="INNER MEMBRANE PROTEIN YIAA"/>
    <property type="match status" value="1"/>
</dbReference>
<protein>
    <recommendedName>
        <fullName evidence="2">YiaAB two helix domain-containing protein</fullName>
    </recommendedName>
</protein>
<gene>
    <name evidence="3" type="ORF">AVDCRST_MAG92-378</name>
</gene>
<feature type="domain" description="YiaAB two helix" evidence="2">
    <location>
        <begin position="14"/>
        <end position="66"/>
    </location>
</feature>
<keyword evidence="1" id="KW-0472">Membrane</keyword>
<dbReference type="GO" id="GO:0005886">
    <property type="term" value="C:plasma membrane"/>
    <property type="evidence" value="ECO:0007669"/>
    <property type="project" value="TreeGrafter"/>
</dbReference>
<feature type="transmembrane region" description="Helical" evidence="1">
    <location>
        <begin position="16"/>
        <end position="38"/>
    </location>
</feature>
<name>A0A6J4H938_9CYAN</name>
<dbReference type="AlphaFoldDB" id="A0A6J4H938"/>
<keyword evidence="1" id="KW-1133">Transmembrane helix</keyword>
<evidence type="ECO:0000256" key="1">
    <source>
        <dbReference type="SAM" id="Phobius"/>
    </source>
</evidence>
<proteinExistence type="predicted"/>
<dbReference type="Pfam" id="PF05360">
    <property type="entry name" value="YiaAB"/>
    <property type="match status" value="1"/>
</dbReference>
<dbReference type="EMBL" id="CADCTM010000052">
    <property type="protein sequence ID" value="CAA9216801.1"/>
    <property type="molecule type" value="Genomic_DNA"/>
</dbReference>
<dbReference type="PANTHER" id="PTHR37290">
    <property type="entry name" value="INNER MEMBRANE PROTEIN YIAA-RELATED"/>
    <property type="match status" value="1"/>
</dbReference>
<organism evidence="3">
    <name type="scientific">uncultured Coleofasciculus sp</name>
    <dbReference type="NCBI Taxonomy" id="1267456"/>
    <lineage>
        <taxon>Bacteria</taxon>
        <taxon>Bacillati</taxon>
        <taxon>Cyanobacteriota</taxon>
        <taxon>Cyanophyceae</taxon>
        <taxon>Coleofasciculales</taxon>
        <taxon>Coleofasciculaceae</taxon>
        <taxon>Coleofasciculus</taxon>
        <taxon>environmental samples</taxon>
    </lineage>
</organism>
<dbReference type="InterPro" id="IPR008024">
    <property type="entry name" value="YiaAB"/>
</dbReference>
<evidence type="ECO:0000259" key="2">
    <source>
        <dbReference type="Pfam" id="PF05360"/>
    </source>
</evidence>